<dbReference type="Proteomes" id="UP000250241">
    <property type="component" value="Chromosome"/>
</dbReference>
<evidence type="ECO:0000313" key="2">
    <source>
        <dbReference type="Proteomes" id="UP000250241"/>
    </source>
</evidence>
<organism evidence="1 2">
    <name type="scientific">Rothia aeria</name>
    <dbReference type="NCBI Taxonomy" id="172042"/>
    <lineage>
        <taxon>Bacteria</taxon>
        <taxon>Bacillati</taxon>
        <taxon>Actinomycetota</taxon>
        <taxon>Actinomycetes</taxon>
        <taxon>Micrococcales</taxon>
        <taxon>Micrococcaceae</taxon>
        <taxon>Rothia</taxon>
    </lineage>
</organism>
<dbReference type="KEGG" id="raj:RA11412_2115"/>
<keyword evidence="2" id="KW-1185">Reference proteome</keyword>
<protein>
    <submittedName>
        <fullName evidence="1">Uncharacterized protein</fullName>
    </submittedName>
</protein>
<reference evidence="1 2" key="1">
    <citation type="submission" date="2016-10" db="EMBL/GenBank/DDBJ databases">
        <title>Genome sequence of Rothia aeria strain JCM11412.</title>
        <authorList>
            <person name="Nambu T."/>
        </authorList>
    </citation>
    <scope>NUCLEOTIDE SEQUENCE [LARGE SCALE GENOMIC DNA]</scope>
    <source>
        <strain evidence="1 2">JCM 11412</strain>
    </source>
</reference>
<sequence length="59" mass="6202">MVLSAAEGFSARAGLAGADTIAPEHPLVKRTLATENMPKTVRRVMEEANAAILSGLNRP</sequence>
<name>A0A2Z5R1M9_9MICC</name>
<dbReference type="AlphaFoldDB" id="A0A2Z5R1M9"/>
<proteinExistence type="predicted"/>
<evidence type="ECO:0000313" key="1">
    <source>
        <dbReference type="EMBL" id="BAV88414.1"/>
    </source>
</evidence>
<gene>
    <name evidence="1" type="ORF">RA11412_2115</name>
</gene>
<dbReference type="EMBL" id="AP017895">
    <property type="protein sequence ID" value="BAV88414.1"/>
    <property type="molecule type" value="Genomic_DNA"/>
</dbReference>
<accession>A0A2Z5R1M9</accession>